<protein>
    <submittedName>
        <fullName evidence="14">Uncharacterized protein</fullName>
    </submittedName>
</protein>
<evidence type="ECO:0000256" key="11">
    <source>
        <dbReference type="SAM" id="SignalP"/>
    </source>
</evidence>
<dbReference type="Pfam" id="PF02225">
    <property type="entry name" value="PA"/>
    <property type="match status" value="1"/>
</dbReference>
<evidence type="ECO:0000256" key="1">
    <source>
        <dbReference type="ARBA" id="ARBA00004479"/>
    </source>
</evidence>
<dbReference type="Gene3D" id="3.50.30.30">
    <property type="match status" value="1"/>
</dbReference>
<keyword evidence="15" id="KW-1185">Reference proteome</keyword>
<dbReference type="Gene3D" id="2.10.25.10">
    <property type="entry name" value="Laminin"/>
    <property type="match status" value="1"/>
</dbReference>
<evidence type="ECO:0000256" key="8">
    <source>
        <dbReference type="ARBA" id="ARBA00023180"/>
    </source>
</evidence>
<evidence type="ECO:0000313" key="14">
    <source>
        <dbReference type="EMBL" id="SZX70404.1"/>
    </source>
</evidence>
<dbReference type="Pfam" id="PF25011">
    <property type="entry name" value="VSR_TRX"/>
    <property type="match status" value="1"/>
</dbReference>
<proteinExistence type="predicted"/>
<evidence type="ECO:0000256" key="7">
    <source>
        <dbReference type="ARBA" id="ARBA00023157"/>
    </source>
</evidence>
<evidence type="ECO:0000256" key="6">
    <source>
        <dbReference type="ARBA" id="ARBA00023136"/>
    </source>
</evidence>
<evidence type="ECO:0000256" key="4">
    <source>
        <dbReference type="ARBA" id="ARBA00022737"/>
    </source>
</evidence>
<dbReference type="PANTHER" id="PTHR22702:SF1">
    <property type="entry name" value="PROTEASE-ASSOCIATED DOMAIN-CONTAINING PROTEIN 1"/>
    <property type="match status" value="1"/>
</dbReference>
<keyword evidence="7" id="KW-1015">Disulfide bond</keyword>
<gene>
    <name evidence="14" type="ORF">BQ4739_LOCUS10620</name>
</gene>
<evidence type="ECO:0000256" key="3">
    <source>
        <dbReference type="ARBA" id="ARBA00022729"/>
    </source>
</evidence>
<dbReference type="PANTHER" id="PTHR22702">
    <property type="entry name" value="PROTEASE-ASSOCIATED DOMAIN-CONTAINING PROTEIN"/>
    <property type="match status" value="1"/>
</dbReference>
<reference evidence="14 15" key="1">
    <citation type="submission" date="2016-10" db="EMBL/GenBank/DDBJ databases">
        <authorList>
            <person name="Cai Z."/>
        </authorList>
    </citation>
    <scope>NUCLEOTIDE SEQUENCE [LARGE SCALE GENOMIC DNA]</scope>
</reference>
<dbReference type="GO" id="GO:0005509">
    <property type="term" value="F:calcium ion binding"/>
    <property type="evidence" value="ECO:0007669"/>
    <property type="project" value="InterPro"/>
</dbReference>
<dbReference type="Proteomes" id="UP000256970">
    <property type="component" value="Unassembled WGS sequence"/>
</dbReference>
<evidence type="ECO:0000256" key="10">
    <source>
        <dbReference type="SAM" id="Phobius"/>
    </source>
</evidence>
<keyword evidence="5 10" id="KW-1133">Transmembrane helix</keyword>
<evidence type="ECO:0000259" key="13">
    <source>
        <dbReference type="Pfam" id="PF25011"/>
    </source>
</evidence>
<evidence type="ECO:0000256" key="9">
    <source>
        <dbReference type="ARBA" id="ARBA00037847"/>
    </source>
</evidence>
<feature type="domain" description="Vacuolar sorting receptor thioredoxin-like" evidence="13">
    <location>
        <begin position="206"/>
        <end position="422"/>
    </location>
</feature>
<dbReference type="AlphaFoldDB" id="A0A383W040"/>
<keyword evidence="3 11" id="KW-0732">Signal</keyword>
<sequence length="751" mass="81108">MWLHGLIALVLVAGAQGSFEVEVAGLKIVHPSNDRGRMNVALANFGEPKYGAALVGQIIYPNPSSQYSSHAYACTPAACNYGCSFFNESQPPFKIEKKPGQRYIMLLDRGPRDHTGLSRPCYFIDKAYHAQMAGADALLVVNDGPGDLSTAVAPKDEDSTRELAQIGISSGLISEADGNAIKELLRKGPVSVALNWTDVLPKANKVSWEFWTNSNDECGLTCDKQKKFVKDFKPIAKKMESAGLITFQPHYLLWVCQYGAESDECKTQCIRQGAYCCPDPDDNILEGYSGAEVLLMNVRSLCFARVARDQGEPWLWWEYADKMGESCKMSNKSYTPECSEQVFKSVVEGTKLAGDAGLKAWKNCLDFGDVSSSDPIKMLDEELAAQTGNDSETTIAILPTVRVNARQYRGVLEAPSVLRAICTGFPTGNEPAVCNEEWVSDNECKEGNEGWTACNSGLNSTLGRTRCVNTFTGYACECGEGFMKVVDAATGVDTCSEVNECLVSSVPWTKDACKCDRCACLNTVGSYNCTGPLPNMCTAEHNYGNCWKDTINGKLYTACKDTIKLYKWQSQYGILNETTPTFECSCPACFRELPGGGCEPACDLSHCDGQLGCFGPVPEPGGSGSHSSKGVSVGTVFMLLLLLSVAVTAGGMFAVYQVHLRKRMHADMRNILEEYVPLNSAPSAAGPSSISAVRKFSAMIPESFTDVVTPRISTAMSTALSAGTPRALSGAEGLNASLSLSLRRSESGENQ</sequence>
<name>A0A383W040_TETOB</name>
<feature type="transmembrane region" description="Helical" evidence="10">
    <location>
        <begin position="636"/>
        <end position="656"/>
    </location>
</feature>
<feature type="domain" description="PA" evidence="12">
    <location>
        <begin position="81"/>
        <end position="181"/>
    </location>
</feature>
<dbReference type="EMBL" id="FNXT01000989">
    <property type="protein sequence ID" value="SZX70404.1"/>
    <property type="molecule type" value="Genomic_DNA"/>
</dbReference>
<dbReference type="GO" id="GO:0016020">
    <property type="term" value="C:membrane"/>
    <property type="evidence" value="ECO:0007669"/>
    <property type="project" value="UniProtKB-SubCell"/>
</dbReference>
<organism evidence="14 15">
    <name type="scientific">Tetradesmus obliquus</name>
    <name type="common">Green alga</name>
    <name type="synonym">Acutodesmus obliquus</name>
    <dbReference type="NCBI Taxonomy" id="3088"/>
    <lineage>
        <taxon>Eukaryota</taxon>
        <taxon>Viridiplantae</taxon>
        <taxon>Chlorophyta</taxon>
        <taxon>core chlorophytes</taxon>
        <taxon>Chlorophyceae</taxon>
        <taxon>CS clade</taxon>
        <taxon>Sphaeropleales</taxon>
        <taxon>Scenedesmaceae</taxon>
        <taxon>Tetradesmus</taxon>
    </lineage>
</organism>
<feature type="chain" id="PRO_5016905155" evidence="11">
    <location>
        <begin position="18"/>
        <end position="751"/>
    </location>
</feature>
<dbReference type="STRING" id="3088.A0A383W040"/>
<keyword evidence="4" id="KW-0677">Repeat</keyword>
<evidence type="ECO:0000256" key="5">
    <source>
        <dbReference type="ARBA" id="ARBA00022989"/>
    </source>
</evidence>
<keyword evidence="2 10" id="KW-0812">Transmembrane</keyword>
<keyword evidence="8" id="KW-0325">Glycoprotein</keyword>
<keyword evidence="6 10" id="KW-0472">Membrane</keyword>
<evidence type="ECO:0000256" key="2">
    <source>
        <dbReference type="ARBA" id="ARBA00022692"/>
    </source>
</evidence>
<dbReference type="GO" id="GO:0012505">
    <property type="term" value="C:endomembrane system"/>
    <property type="evidence" value="ECO:0007669"/>
    <property type="project" value="UniProtKB-SubCell"/>
</dbReference>
<dbReference type="InterPro" id="IPR056858">
    <property type="entry name" value="VSR_TRX"/>
</dbReference>
<dbReference type="InterPro" id="IPR003137">
    <property type="entry name" value="PA_domain"/>
</dbReference>
<feature type="signal peptide" evidence="11">
    <location>
        <begin position="1"/>
        <end position="17"/>
    </location>
</feature>
<dbReference type="InterPro" id="IPR018097">
    <property type="entry name" value="EGF_Ca-bd_CS"/>
</dbReference>
<accession>A0A383W040</accession>
<evidence type="ECO:0000313" key="15">
    <source>
        <dbReference type="Proteomes" id="UP000256970"/>
    </source>
</evidence>
<comment type="subcellular location">
    <subcellularLocation>
        <location evidence="9">Endomembrane system</location>
        <topology evidence="9">Single-pass membrane protein</topology>
    </subcellularLocation>
    <subcellularLocation>
        <location evidence="1">Membrane</location>
        <topology evidence="1">Single-pass type I membrane protein</topology>
    </subcellularLocation>
</comment>
<evidence type="ECO:0000259" key="12">
    <source>
        <dbReference type="Pfam" id="PF02225"/>
    </source>
</evidence>
<dbReference type="PROSITE" id="PS01187">
    <property type="entry name" value="EGF_CA"/>
    <property type="match status" value="1"/>
</dbReference>